<feature type="compositionally biased region" description="Polar residues" evidence="1">
    <location>
        <begin position="53"/>
        <end position="63"/>
    </location>
</feature>
<keyword evidence="2" id="KW-1185">Reference proteome</keyword>
<feature type="compositionally biased region" description="Basic residues" evidence="1">
    <location>
        <begin position="156"/>
        <end position="165"/>
    </location>
</feature>
<organism evidence="2 3">
    <name type="scientific">Steinernema glaseri</name>
    <dbReference type="NCBI Taxonomy" id="37863"/>
    <lineage>
        <taxon>Eukaryota</taxon>
        <taxon>Metazoa</taxon>
        <taxon>Ecdysozoa</taxon>
        <taxon>Nematoda</taxon>
        <taxon>Chromadorea</taxon>
        <taxon>Rhabditida</taxon>
        <taxon>Tylenchina</taxon>
        <taxon>Panagrolaimomorpha</taxon>
        <taxon>Strongyloidoidea</taxon>
        <taxon>Steinernematidae</taxon>
        <taxon>Steinernema</taxon>
    </lineage>
</organism>
<feature type="region of interest" description="Disordered" evidence="1">
    <location>
        <begin position="1"/>
        <end position="165"/>
    </location>
</feature>
<feature type="compositionally biased region" description="Basic and acidic residues" evidence="1">
    <location>
        <begin position="115"/>
        <end position="134"/>
    </location>
</feature>
<evidence type="ECO:0000313" key="3">
    <source>
        <dbReference type="WBParaSite" id="L893_g30988.t1"/>
    </source>
</evidence>
<sequence length="165" mass="18382">MSTFGGNLPIKQEPEDDARTPNFRPADMTGAFILYAPKEEPLDENVPPPVIVHQSSAPSAETVQTKEKESSNRSGRKNNAPKQAPKQKRQRASKKVPKKPVKAASVPQHRQAPTKRNDNKRNIRKKPEASKKSDAPLTRARKSAIEADDEPVAFRTRSRTAKNKK</sequence>
<name>A0A1I7ZYY3_9BILA</name>
<accession>A0A1I7ZYY3</accession>
<dbReference type="Proteomes" id="UP000095287">
    <property type="component" value="Unplaced"/>
</dbReference>
<evidence type="ECO:0000313" key="2">
    <source>
        <dbReference type="Proteomes" id="UP000095287"/>
    </source>
</evidence>
<reference evidence="3" key="1">
    <citation type="submission" date="2016-11" db="UniProtKB">
        <authorList>
            <consortium name="WormBaseParasite"/>
        </authorList>
    </citation>
    <scope>IDENTIFICATION</scope>
</reference>
<dbReference type="WBParaSite" id="L893_g30988.t1">
    <property type="protein sequence ID" value="L893_g30988.t1"/>
    <property type="gene ID" value="L893_g30988"/>
</dbReference>
<evidence type="ECO:0000256" key="1">
    <source>
        <dbReference type="SAM" id="MobiDB-lite"/>
    </source>
</evidence>
<dbReference type="AlphaFoldDB" id="A0A1I7ZYY3"/>
<protein>
    <submittedName>
        <fullName evidence="3">Ribonuclease E</fullName>
    </submittedName>
</protein>
<feature type="compositionally biased region" description="Basic residues" evidence="1">
    <location>
        <begin position="85"/>
        <end position="101"/>
    </location>
</feature>
<proteinExistence type="predicted"/>